<dbReference type="AlphaFoldDB" id="A0AAW2ZAP3"/>
<keyword evidence="1" id="KW-0808">Transferase</keyword>
<dbReference type="Gene3D" id="3.90.550.20">
    <property type="match status" value="1"/>
</dbReference>
<proteinExistence type="predicted"/>
<dbReference type="PANTHER" id="PTHR32385:SF22">
    <property type="entry name" value="MANNOSYL PHOSPHORYLINOSITOL CERAMIDE SYNTHASE SUR1"/>
    <property type="match status" value="1"/>
</dbReference>
<dbReference type="GO" id="GO:0000030">
    <property type="term" value="F:mannosyltransferase activity"/>
    <property type="evidence" value="ECO:0007669"/>
    <property type="project" value="TreeGrafter"/>
</dbReference>
<keyword evidence="4" id="KW-1185">Reference proteome</keyword>
<dbReference type="InterPro" id="IPR029044">
    <property type="entry name" value="Nucleotide-diphossugar_trans"/>
</dbReference>
<evidence type="ECO:0000313" key="3">
    <source>
        <dbReference type="EMBL" id="KAL0486343.1"/>
    </source>
</evidence>
<dbReference type="EMBL" id="JAOPGA020001222">
    <property type="protein sequence ID" value="KAL0486343.1"/>
    <property type="molecule type" value="Genomic_DNA"/>
</dbReference>
<name>A0AAW2ZAP3_9EUKA</name>
<comment type="caution">
    <text evidence="3">The sequence shown here is derived from an EMBL/GenBank/DDBJ whole genome shotgun (WGS) entry which is preliminary data.</text>
</comment>
<dbReference type="Pfam" id="PF04488">
    <property type="entry name" value="Gly_transf_sug"/>
    <property type="match status" value="1"/>
</dbReference>
<dbReference type="PANTHER" id="PTHR32385">
    <property type="entry name" value="MANNOSYL PHOSPHORYLINOSITOL CERAMIDE SYNTHASE"/>
    <property type="match status" value="1"/>
</dbReference>
<dbReference type="Proteomes" id="UP001431209">
    <property type="component" value="Unassembled WGS sequence"/>
</dbReference>
<gene>
    <name evidence="3" type="ORF">AKO1_002014</name>
</gene>
<feature type="transmembrane region" description="Helical" evidence="2">
    <location>
        <begin position="16"/>
        <end position="35"/>
    </location>
</feature>
<dbReference type="GO" id="GO:0016020">
    <property type="term" value="C:membrane"/>
    <property type="evidence" value="ECO:0007669"/>
    <property type="project" value="GOC"/>
</dbReference>
<sequence length="310" mass="36653">MERVSGTMSLLSRYKYLIILGIVAFLAPLFYQFFWITTIIYHEVVGLGETPYRSTIKDGEPQIPSIVHLIWKNNDTSTYPHHKSSPASWKARYPEYIIKIWTDEQMSSLVEKEYTWLFPLFKSYEHNVQRADVARLVVLHHEGGIYSDLDSFPNHQDLGHWRNAEIVVPANSYGRSVTNHFLMAKKGSKFIEYALHELHQHNRWIILPYLRVFWSTGPLFLAVQLKKWMKVHPDFDFVMIHVRELGQYVTHSGGRSWHSWDGYMLNLIADNPDKLLLYLPMIFIFVVILCFVLFLIWRLGRRRRLDKDIN</sequence>
<dbReference type="GO" id="GO:0051999">
    <property type="term" value="P:mannosyl-inositol phosphorylceramide biosynthetic process"/>
    <property type="evidence" value="ECO:0007669"/>
    <property type="project" value="TreeGrafter"/>
</dbReference>
<organism evidence="3 4">
    <name type="scientific">Acrasis kona</name>
    <dbReference type="NCBI Taxonomy" id="1008807"/>
    <lineage>
        <taxon>Eukaryota</taxon>
        <taxon>Discoba</taxon>
        <taxon>Heterolobosea</taxon>
        <taxon>Tetramitia</taxon>
        <taxon>Eutetramitia</taxon>
        <taxon>Acrasidae</taxon>
        <taxon>Acrasis</taxon>
    </lineage>
</organism>
<reference evidence="3 4" key="1">
    <citation type="submission" date="2024-03" db="EMBL/GenBank/DDBJ databases">
        <title>The Acrasis kona genome and developmental transcriptomes reveal deep origins of eukaryotic multicellular pathways.</title>
        <authorList>
            <person name="Sheikh S."/>
            <person name="Fu C.-J."/>
            <person name="Brown M.W."/>
            <person name="Baldauf S.L."/>
        </authorList>
    </citation>
    <scope>NUCLEOTIDE SEQUENCE [LARGE SCALE GENOMIC DNA]</scope>
    <source>
        <strain evidence="3 4">ATCC MYA-3509</strain>
    </source>
</reference>
<keyword evidence="2" id="KW-1133">Transmembrane helix</keyword>
<evidence type="ECO:0000256" key="1">
    <source>
        <dbReference type="ARBA" id="ARBA00022679"/>
    </source>
</evidence>
<keyword evidence="2" id="KW-0812">Transmembrane</keyword>
<keyword evidence="2" id="KW-0472">Membrane</keyword>
<feature type="transmembrane region" description="Helical" evidence="2">
    <location>
        <begin position="275"/>
        <end position="297"/>
    </location>
</feature>
<protein>
    <submittedName>
        <fullName evidence="3">Mannosyl phosphorylinositol ceramide synthase</fullName>
    </submittedName>
</protein>
<dbReference type="SUPFAM" id="SSF53448">
    <property type="entry name" value="Nucleotide-diphospho-sugar transferases"/>
    <property type="match status" value="1"/>
</dbReference>
<accession>A0AAW2ZAP3</accession>
<dbReference type="InterPro" id="IPR007577">
    <property type="entry name" value="GlycoTrfase_DXD_sugar-bd_CS"/>
</dbReference>
<evidence type="ECO:0000256" key="2">
    <source>
        <dbReference type="SAM" id="Phobius"/>
    </source>
</evidence>
<dbReference type="InterPro" id="IPR051706">
    <property type="entry name" value="Glycosyltransferase_domain"/>
</dbReference>
<evidence type="ECO:0000313" key="4">
    <source>
        <dbReference type="Proteomes" id="UP001431209"/>
    </source>
</evidence>